<gene>
    <name evidence="3" type="primary">LOC106750968</name>
</gene>
<dbReference type="AlphaFoldDB" id="A0A6P3YAY6"/>
<dbReference type="Proteomes" id="UP000515204">
    <property type="component" value="Unplaced"/>
</dbReference>
<feature type="domain" description="Transposable element P transposase-like RNase H" evidence="1">
    <location>
        <begin position="24"/>
        <end position="80"/>
    </location>
</feature>
<name>A0A6P3YAY6_DINQU</name>
<proteinExistence type="predicted"/>
<evidence type="ECO:0000259" key="1">
    <source>
        <dbReference type="Pfam" id="PF21787"/>
    </source>
</evidence>
<protein>
    <submittedName>
        <fullName evidence="3">Uncharacterized protein LOC106750968</fullName>
    </submittedName>
</protein>
<dbReference type="OrthoDB" id="7554156at2759"/>
<dbReference type="RefSeq" id="XP_014487177.1">
    <property type="nucleotide sequence ID" value="XM_014631691.1"/>
</dbReference>
<sequence length="80" mass="9368">MKTLPCPQTVRRWFLKVNLTPGIKKERLNNKELKFGLQVDEMSIKKQVEFRNNACYGFVDIGNETKKKLEEASYALVFMI</sequence>
<organism evidence="2 3">
    <name type="scientific">Dinoponera quadriceps</name>
    <name type="common">South American ant</name>
    <dbReference type="NCBI Taxonomy" id="609295"/>
    <lineage>
        <taxon>Eukaryota</taxon>
        <taxon>Metazoa</taxon>
        <taxon>Ecdysozoa</taxon>
        <taxon>Arthropoda</taxon>
        <taxon>Hexapoda</taxon>
        <taxon>Insecta</taxon>
        <taxon>Pterygota</taxon>
        <taxon>Neoptera</taxon>
        <taxon>Endopterygota</taxon>
        <taxon>Hymenoptera</taxon>
        <taxon>Apocrita</taxon>
        <taxon>Aculeata</taxon>
        <taxon>Formicoidea</taxon>
        <taxon>Formicidae</taxon>
        <taxon>Ponerinae</taxon>
        <taxon>Ponerini</taxon>
        <taxon>Dinoponera</taxon>
    </lineage>
</organism>
<dbReference type="GeneID" id="106750968"/>
<dbReference type="InterPro" id="IPR048365">
    <property type="entry name" value="TNP-like_RNaseH_N"/>
</dbReference>
<feature type="non-terminal residue" evidence="3">
    <location>
        <position position="80"/>
    </location>
</feature>
<evidence type="ECO:0000313" key="2">
    <source>
        <dbReference type="Proteomes" id="UP000515204"/>
    </source>
</evidence>
<keyword evidence="2" id="KW-1185">Reference proteome</keyword>
<dbReference type="KEGG" id="dqu:106750968"/>
<accession>A0A6P3YAY6</accession>
<evidence type="ECO:0000313" key="3">
    <source>
        <dbReference type="RefSeq" id="XP_014487177.1"/>
    </source>
</evidence>
<dbReference type="Pfam" id="PF21787">
    <property type="entry name" value="TNP-like_RNaseH_N"/>
    <property type="match status" value="1"/>
</dbReference>
<reference evidence="3" key="1">
    <citation type="submission" date="2025-08" db="UniProtKB">
        <authorList>
            <consortium name="RefSeq"/>
        </authorList>
    </citation>
    <scope>IDENTIFICATION</scope>
</reference>